<protein>
    <submittedName>
        <fullName evidence="1">Uncharacterized protein</fullName>
    </submittedName>
</protein>
<dbReference type="InParanoid" id="A0A2H3CVG0"/>
<dbReference type="Proteomes" id="UP000217790">
    <property type="component" value="Unassembled WGS sequence"/>
</dbReference>
<organism evidence="1 2">
    <name type="scientific">Armillaria gallica</name>
    <name type="common">Bulbous honey fungus</name>
    <name type="synonym">Armillaria bulbosa</name>
    <dbReference type="NCBI Taxonomy" id="47427"/>
    <lineage>
        <taxon>Eukaryota</taxon>
        <taxon>Fungi</taxon>
        <taxon>Dikarya</taxon>
        <taxon>Basidiomycota</taxon>
        <taxon>Agaricomycotina</taxon>
        <taxon>Agaricomycetes</taxon>
        <taxon>Agaricomycetidae</taxon>
        <taxon>Agaricales</taxon>
        <taxon>Marasmiineae</taxon>
        <taxon>Physalacriaceae</taxon>
        <taxon>Armillaria</taxon>
    </lineage>
</organism>
<sequence length="710" mass="79564">MDEGKFEEISVERAASSTLSFFQSVPTAVAFYGEMAWKALCPTSYRIRCARLDVHVEGDWTNLLCATERLAELDSAFKLEKISDGKYIVMNYYDDTFLDDNVPDVARQNRECQVFLNCGMVGIDYFIEVADVPLLPFQLLLLRRAKLYISTTSETELDATMQEDLAATKAYTRLYPHRHEPSLLSPSQQSSVLQLASRIRDSNPDASDTVSRLSLSLPFEQSAETCNVQPSSELRDVDSSFAESFPAQHMLTEIPVSVHLPQGVGKGNKHSLVQQLKRRDLQQATFILSAIRTVSARLHKLGCSCYLSGPKDVAWLILGSSMVLSTDIWFSVALSNGMTVDDVFKRLGYTKRSDNSFNYTDSSRNSCKILVERALPPENMGMHPATAYRITKDGIPIYHPGHTLLSHLTQPRLQSAILANYGLPERIYDQIVPVLKDLANSGVDLRRPFLDGEKRDRLDDLVKAVCMVNLDLKEVFRSIGFEMPIGPEEGVGAVAIQQEAKTKDDVVIDGTKKTVKVLQEAGYVCAVSGVVASYLCANDNKLWLPDVTEIVIFSRDNIKTIHRLFLNNPLFRTVKLQVPGSTTKSPILHYRIRGRMRGARKKRTSCQVHFVISQEQISCGLKDGLPVAPISKLLGDVLQRWYDYVLAESEEADRYAAYVRALLSAVNEEDSSAWTGTGWKRQSQKVRVRLFCSMFADCKDAWGRLGHDIM</sequence>
<dbReference type="AlphaFoldDB" id="A0A2H3CVG0"/>
<evidence type="ECO:0000313" key="2">
    <source>
        <dbReference type="Proteomes" id="UP000217790"/>
    </source>
</evidence>
<keyword evidence="2" id="KW-1185">Reference proteome</keyword>
<dbReference type="OrthoDB" id="2891298at2759"/>
<gene>
    <name evidence="1" type="ORF">ARMGADRAFT_564869</name>
</gene>
<proteinExistence type="predicted"/>
<dbReference type="EMBL" id="KZ293691">
    <property type="protein sequence ID" value="PBK85434.1"/>
    <property type="molecule type" value="Genomic_DNA"/>
</dbReference>
<evidence type="ECO:0000313" key="1">
    <source>
        <dbReference type="EMBL" id="PBK85434.1"/>
    </source>
</evidence>
<reference evidence="2" key="1">
    <citation type="journal article" date="2017" name="Nat. Ecol. Evol.">
        <title>Genome expansion and lineage-specific genetic innovations in the forest pathogenic fungi Armillaria.</title>
        <authorList>
            <person name="Sipos G."/>
            <person name="Prasanna A.N."/>
            <person name="Walter M.C."/>
            <person name="O'Connor E."/>
            <person name="Balint B."/>
            <person name="Krizsan K."/>
            <person name="Kiss B."/>
            <person name="Hess J."/>
            <person name="Varga T."/>
            <person name="Slot J."/>
            <person name="Riley R."/>
            <person name="Boka B."/>
            <person name="Rigling D."/>
            <person name="Barry K."/>
            <person name="Lee J."/>
            <person name="Mihaltcheva S."/>
            <person name="LaButti K."/>
            <person name="Lipzen A."/>
            <person name="Waldron R."/>
            <person name="Moloney N.M."/>
            <person name="Sperisen C."/>
            <person name="Kredics L."/>
            <person name="Vagvoelgyi C."/>
            <person name="Patrignani A."/>
            <person name="Fitzpatrick D."/>
            <person name="Nagy I."/>
            <person name="Doyle S."/>
            <person name="Anderson J.B."/>
            <person name="Grigoriev I.V."/>
            <person name="Gueldener U."/>
            <person name="Muensterkoetter M."/>
            <person name="Nagy L.G."/>
        </authorList>
    </citation>
    <scope>NUCLEOTIDE SEQUENCE [LARGE SCALE GENOMIC DNA]</scope>
    <source>
        <strain evidence="2">Ar21-2</strain>
    </source>
</reference>
<name>A0A2H3CVG0_ARMGA</name>
<accession>A0A2H3CVG0</accession>
<dbReference type="OMA" id="FYGEMAW"/>